<evidence type="ECO:0000313" key="2">
    <source>
        <dbReference type="EMBL" id="MER6982537.1"/>
    </source>
</evidence>
<evidence type="ECO:0000256" key="1">
    <source>
        <dbReference type="SAM" id="MobiDB-lite"/>
    </source>
</evidence>
<dbReference type="EMBL" id="JBEPCU010001066">
    <property type="protein sequence ID" value="MER6982537.1"/>
    <property type="molecule type" value="Genomic_DNA"/>
</dbReference>
<feature type="compositionally biased region" description="Pro residues" evidence="1">
    <location>
        <begin position="63"/>
        <end position="73"/>
    </location>
</feature>
<feature type="region of interest" description="Disordered" evidence="1">
    <location>
        <begin position="24"/>
        <end position="73"/>
    </location>
</feature>
<keyword evidence="3" id="KW-1185">Reference proteome</keyword>
<reference evidence="2 3" key="1">
    <citation type="submission" date="2024-06" db="EMBL/GenBank/DDBJ databases">
        <title>The Natural Products Discovery Center: Release of the First 8490 Sequenced Strains for Exploring Actinobacteria Biosynthetic Diversity.</title>
        <authorList>
            <person name="Kalkreuter E."/>
            <person name="Kautsar S.A."/>
            <person name="Yang D."/>
            <person name="Bader C.D."/>
            <person name="Teijaro C.N."/>
            <person name="Fluegel L."/>
            <person name="Davis C.M."/>
            <person name="Simpson J.R."/>
            <person name="Lauterbach L."/>
            <person name="Steele A.D."/>
            <person name="Gui C."/>
            <person name="Meng S."/>
            <person name="Li G."/>
            <person name="Viehrig K."/>
            <person name="Ye F."/>
            <person name="Su P."/>
            <person name="Kiefer A.F."/>
            <person name="Nichols A."/>
            <person name="Cepeda A.J."/>
            <person name="Yan W."/>
            <person name="Fan B."/>
            <person name="Jiang Y."/>
            <person name="Adhikari A."/>
            <person name="Zheng C.-J."/>
            <person name="Schuster L."/>
            <person name="Cowan T.M."/>
            <person name="Smanski M.J."/>
            <person name="Chevrette M.G."/>
            <person name="De Carvalho L.P.S."/>
            <person name="Shen B."/>
        </authorList>
    </citation>
    <scope>NUCLEOTIDE SEQUENCE [LARGE SCALE GENOMIC DNA]</scope>
    <source>
        <strain evidence="2 3">NPDC000634</strain>
    </source>
</reference>
<proteinExistence type="predicted"/>
<gene>
    <name evidence="2" type="ORF">ABT317_37625</name>
</gene>
<dbReference type="Proteomes" id="UP001458415">
    <property type="component" value="Unassembled WGS sequence"/>
</dbReference>
<protein>
    <submittedName>
        <fullName evidence="2">Uncharacterized protein</fullName>
    </submittedName>
</protein>
<evidence type="ECO:0000313" key="3">
    <source>
        <dbReference type="Proteomes" id="UP001458415"/>
    </source>
</evidence>
<accession>A0ABV1WFV6</accession>
<name>A0ABV1WFV6_9ACTN</name>
<comment type="caution">
    <text evidence="2">The sequence shown here is derived from an EMBL/GenBank/DDBJ whole genome shotgun (WGS) entry which is preliminary data.</text>
</comment>
<sequence>MEPTESAAPHSRLRRVTGVWRGCLGRTGERSGAQKHPGRAGHTASPAGQYTAAEIRVRAQPAGDPPAGPGGPG</sequence>
<organism evidence="2 3">
    <name type="scientific">Streptomyces carpinensis</name>
    <dbReference type="NCBI Taxonomy" id="66369"/>
    <lineage>
        <taxon>Bacteria</taxon>
        <taxon>Bacillati</taxon>
        <taxon>Actinomycetota</taxon>
        <taxon>Actinomycetes</taxon>
        <taxon>Kitasatosporales</taxon>
        <taxon>Streptomycetaceae</taxon>
        <taxon>Streptomyces</taxon>
    </lineage>
</organism>
<feature type="non-terminal residue" evidence="2">
    <location>
        <position position="73"/>
    </location>
</feature>